<feature type="transmembrane region" description="Helical" evidence="1">
    <location>
        <begin position="117"/>
        <end position="141"/>
    </location>
</feature>
<sequence>MPALIIASLMLLAFGLVELDRHVDGVAQQRWPRLFTTEADGARGILSTIAGVMATIAGVTFSITMVALTLASAQYTPRVMRNFMRDKGNQAVLGIFVGIFLYCLLVLRAVSEQPVPFVPAFAVLGSVLLSVLGSAAFIFFIHHISSTIQAAEMAQAITQETLRMIDKYFPGDGDSAGGVPRTASAPAGLAWHAVPARQWGTIQTVAEEQLLAWACRHDAIVRIEHRPGQFVGQDATLASVAMRLPPDEQMIDALNRAFGIDAFRTLDQDPAFGVRQLVDMALKALSPGINDSTTAVTCLDHMGVILAYCGRRDLTPRHRYDEHGSLRVLSIGIDYEHLASLAFSQVAESAQGNTEVLLKILDTIARAGQACGGSAERRALLHQAEVTGEIALRSARSQDAKERLDARLRALTQALAA</sequence>
<dbReference type="Pfam" id="PF10011">
    <property type="entry name" value="DUF2254"/>
    <property type="match status" value="1"/>
</dbReference>
<keyword evidence="1" id="KW-0472">Membrane</keyword>
<dbReference type="EMBL" id="JAFBIL020000008">
    <property type="protein sequence ID" value="MBZ2209529.1"/>
    <property type="molecule type" value="Genomic_DNA"/>
</dbReference>
<accession>A0ABS7SUA7</accession>
<comment type="caution">
    <text evidence="2">The sequence shown here is derived from an EMBL/GenBank/DDBJ whole genome shotgun (WGS) entry which is preliminary data.</text>
</comment>
<gene>
    <name evidence="2" type="ORF">I4X03_019860</name>
</gene>
<keyword evidence="1" id="KW-0812">Transmembrane</keyword>
<feature type="transmembrane region" description="Helical" evidence="1">
    <location>
        <begin position="43"/>
        <end position="70"/>
    </location>
</feature>
<reference evidence="2 3" key="2">
    <citation type="submission" date="2021-08" db="EMBL/GenBank/DDBJ databases">
        <title>Massilia sp. R798.</title>
        <authorList>
            <person name="Baek J.H."/>
            <person name="Jung H.S."/>
            <person name="Kim K.R."/>
            <person name="Jeon C.O."/>
        </authorList>
    </citation>
    <scope>NUCLEOTIDE SEQUENCE [LARGE SCALE GENOMIC DNA]</scope>
    <source>
        <strain evidence="2 3">R798</strain>
    </source>
</reference>
<dbReference type="InterPro" id="IPR018723">
    <property type="entry name" value="DUF2254_membrane"/>
</dbReference>
<reference evidence="2 3" key="1">
    <citation type="submission" date="2021-01" db="EMBL/GenBank/DDBJ databases">
        <authorList>
            <person name="Ruan W."/>
            <person name="Khan S.A."/>
            <person name="Jeon C.O."/>
        </authorList>
    </citation>
    <scope>NUCLEOTIDE SEQUENCE [LARGE SCALE GENOMIC DNA]</scope>
    <source>
        <strain evidence="2 3">R798</strain>
    </source>
</reference>
<evidence type="ECO:0000313" key="2">
    <source>
        <dbReference type="EMBL" id="MBZ2209529.1"/>
    </source>
</evidence>
<dbReference type="Proteomes" id="UP000809349">
    <property type="component" value="Unassembled WGS sequence"/>
</dbReference>
<protein>
    <submittedName>
        <fullName evidence="2">DUF2254 domain-containing protein</fullName>
    </submittedName>
</protein>
<keyword evidence="1" id="KW-1133">Transmembrane helix</keyword>
<evidence type="ECO:0000256" key="1">
    <source>
        <dbReference type="SAM" id="Phobius"/>
    </source>
</evidence>
<feature type="transmembrane region" description="Helical" evidence="1">
    <location>
        <begin position="91"/>
        <end position="111"/>
    </location>
</feature>
<name>A0ABS7SUA7_9BURK</name>
<proteinExistence type="predicted"/>
<keyword evidence="3" id="KW-1185">Reference proteome</keyword>
<evidence type="ECO:0000313" key="3">
    <source>
        <dbReference type="Proteomes" id="UP000809349"/>
    </source>
</evidence>
<organism evidence="2 3">
    <name type="scientific">Massilia soli</name>
    <dbReference type="NCBI Taxonomy" id="2792854"/>
    <lineage>
        <taxon>Bacteria</taxon>
        <taxon>Pseudomonadati</taxon>
        <taxon>Pseudomonadota</taxon>
        <taxon>Betaproteobacteria</taxon>
        <taxon>Burkholderiales</taxon>
        <taxon>Oxalobacteraceae</taxon>
        <taxon>Telluria group</taxon>
        <taxon>Massilia</taxon>
    </lineage>
</organism>